<reference evidence="7 8" key="1">
    <citation type="submission" date="2020-02" db="EMBL/GenBank/DDBJ databases">
        <title>A chromosome-scale genome assembly of the black bullhead catfish (Ameiurus melas).</title>
        <authorList>
            <person name="Wen M."/>
            <person name="Zham M."/>
            <person name="Cabau C."/>
            <person name="Klopp C."/>
            <person name="Donnadieu C."/>
            <person name="Roques C."/>
            <person name="Bouchez O."/>
            <person name="Lampietro C."/>
            <person name="Jouanno E."/>
            <person name="Herpin A."/>
            <person name="Louis A."/>
            <person name="Berthelot C."/>
            <person name="Parey E."/>
            <person name="Roest-Crollius H."/>
            <person name="Braasch I."/>
            <person name="Postlethwait J."/>
            <person name="Robinson-Rechavi M."/>
            <person name="Echchiki A."/>
            <person name="Begum T."/>
            <person name="Montfort J."/>
            <person name="Schartl M."/>
            <person name="Bobe J."/>
            <person name="Guiguen Y."/>
        </authorList>
    </citation>
    <scope>NUCLEOTIDE SEQUENCE [LARGE SCALE GENOMIC DNA]</scope>
    <source>
        <strain evidence="7">M_S1</strain>
        <tissue evidence="7">Blood</tissue>
    </source>
</reference>
<evidence type="ECO:0000256" key="3">
    <source>
        <dbReference type="ARBA" id="ARBA00022490"/>
    </source>
</evidence>
<name>A0A7J5ZSX2_AMEME</name>
<feature type="compositionally biased region" description="Polar residues" evidence="6">
    <location>
        <begin position="349"/>
        <end position="362"/>
    </location>
</feature>
<dbReference type="PANTHER" id="PTHR15073:SF3">
    <property type="entry name" value="MAP7 DOMAIN-CONTAINING PROTEIN 2"/>
    <property type="match status" value="1"/>
</dbReference>
<comment type="subcellular location">
    <subcellularLocation>
        <location evidence="1">Cytoplasm</location>
        <location evidence="1">Cytoskeleton</location>
    </subcellularLocation>
</comment>
<dbReference type="PANTHER" id="PTHR15073">
    <property type="entry name" value="MICROTUBULE-ASSOCIATED PROTEIN"/>
    <property type="match status" value="1"/>
</dbReference>
<feature type="region of interest" description="Disordered" evidence="6">
    <location>
        <begin position="246"/>
        <end position="543"/>
    </location>
</feature>
<feature type="region of interest" description="Disordered" evidence="6">
    <location>
        <begin position="1"/>
        <end position="169"/>
    </location>
</feature>
<feature type="compositionally biased region" description="Basic and acidic residues" evidence="6">
    <location>
        <begin position="258"/>
        <end position="279"/>
    </location>
</feature>
<organism evidence="7 8">
    <name type="scientific">Ameiurus melas</name>
    <name type="common">Black bullhead</name>
    <name type="synonym">Silurus melas</name>
    <dbReference type="NCBI Taxonomy" id="219545"/>
    <lineage>
        <taxon>Eukaryota</taxon>
        <taxon>Metazoa</taxon>
        <taxon>Chordata</taxon>
        <taxon>Craniata</taxon>
        <taxon>Vertebrata</taxon>
        <taxon>Euteleostomi</taxon>
        <taxon>Actinopterygii</taxon>
        <taxon>Neopterygii</taxon>
        <taxon>Teleostei</taxon>
        <taxon>Ostariophysi</taxon>
        <taxon>Siluriformes</taxon>
        <taxon>Ictaluridae</taxon>
        <taxon>Ameiurus</taxon>
    </lineage>
</organism>
<keyword evidence="5" id="KW-0206">Cytoskeleton</keyword>
<proteinExistence type="inferred from homology"/>
<evidence type="ECO:0000256" key="1">
    <source>
        <dbReference type="ARBA" id="ARBA00004245"/>
    </source>
</evidence>
<accession>A0A7J5ZSX2</accession>
<dbReference type="GO" id="GO:0000226">
    <property type="term" value="P:microtubule cytoskeleton organization"/>
    <property type="evidence" value="ECO:0007669"/>
    <property type="project" value="InterPro"/>
</dbReference>
<evidence type="ECO:0000313" key="8">
    <source>
        <dbReference type="Proteomes" id="UP000593565"/>
    </source>
</evidence>
<dbReference type="InterPro" id="IPR051483">
    <property type="entry name" value="MAP7_domain-containing"/>
</dbReference>
<dbReference type="InterPro" id="IPR008604">
    <property type="entry name" value="MAP7_fam"/>
</dbReference>
<evidence type="ECO:0000256" key="4">
    <source>
        <dbReference type="ARBA" id="ARBA00023054"/>
    </source>
</evidence>
<dbReference type="AlphaFoldDB" id="A0A7J5ZSX2"/>
<feature type="compositionally biased region" description="Basic and acidic residues" evidence="6">
    <location>
        <begin position="95"/>
        <end position="169"/>
    </location>
</feature>
<keyword evidence="4" id="KW-0175">Coiled coil</keyword>
<feature type="compositionally biased region" description="Polar residues" evidence="6">
    <location>
        <begin position="80"/>
        <end position="91"/>
    </location>
</feature>
<feature type="compositionally biased region" description="Polar residues" evidence="6">
    <location>
        <begin position="527"/>
        <end position="543"/>
    </location>
</feature>
<feature type="compositionally biased region" description="Basic and acidic residues" evidence="6">
    <location>
        <begin position="366"/>
        <end position="377"/>
    </location>
</feature>
<feature type="compositionally biased region" description="Basic and acidic residues" evidence="6">
    <location>
        <begin position="395"/>
        <end position="489"/>
    </location>
</feature>
<sequence>MAESARRAETGGTGAAGPAKVMTSSPVSEKKHQRNGHASPAHQLANQSSPTAAEMLTLPSVSEKKPLTNGNASPVRHPANSGNSQTGNQCVESLLKTDDRMRLARERREERERSLAMREQALMEKERRSRLQYERTREERWRRLEEQRQKEGQRRAAVEEKRRQQLEEEKERLEALMRKSLERSLQLENRNKRGTWGMNGQSDYALPYELIASSLATNELCNVPSSPHRSLYSASPSRRRANTVAMETGGANSAPNTPKKERLRAERRTPTGSPVRRDQSPAVVIRRATSPKLTPKSRNQSPVPLHHFPPSPLRHRASTPVTDDKFTANRQAQEVKGRDPANKKLLTETEVSAGSVRGTSKVKNPKPADRSAYRGPEHSPLTSGKAVVGAASGDEAARVLKERRHLIQEQEEQDRLKAEQLKNKQEEKEMKEEKKRKADEEKELQEKQEVERELMKQQEEHERQQRKKRIEEIMKRTRRSDGEMKREESQELGSPPSHTHSHALSPPGEVQLNSKVKGEVKAPPTGAQVSSSPQNQVNLKNCV</sequence>
<evidence type="ECO:0000256" key="6">
    <source>
        <dbReference type="SAM" id="MobiDB-lite"/>
    </source>
</evidence>
<dbReference type="GO" id="GO:0015630">
    <property type="term" value="C:microtubule cytoskeleton"/>
    <property type="evidence" value="ECO:0007669"/>
    <property type="project" value="InterPro"/>
</dbReference>
<dbReference type="Proteomes" id="UP000593565">
    <property type="component" value="Unassembled WGS sequence"/>
</dbReference>
<dbReference type="Pfam" id="PF05672">
    <property type="entry name" value="MAP7"/>
    <property type="match status" value="1"/>
</dbReference>
<evidence type="ECO:0000256" key="2">
    <source>
        <dbReference type="ARBA" id="ARBA00007525"/>
    </source>
</evidence>
<gene>
    <name evidence="7" type="ORF">AMELA_G00251330</name>
</gene>
<keyword evidence="8" id="KW-1185">Reference proteome</keyword>
<evidence type="ECO:0000256" key="5">
    <source>
        <dbReference type="ARBA" id="ARBA00023212"/>
    </source>
</evidence>
<dbReference type="EMBL" id="JAAGNN010000024">
    <property type="protein sequence ID" value="KAF4072757.1"/>
    <property type="molecule type" value="Genomic_DNA"/>
</dbReference>
<keyword evidence="3" id="KW-0963">Cytoplasm</keyword>
<comment type="similarity">
    <text evidence="2">Belongs to the MAP7 family.</text>
</comment>
<comment type="caution">
    <text evidence="7">The sequence shown here is derived from an EMBL/GenBank/DDBJ whole genome shotgun (WGS) entry which is preliminary data.</text>
</comment>
<evidence type="ECO:0000313" key="7">
    <source>
        <dbReference type="EMBL" id="KAF4072757.1"/>
    </source>
</evidence>
<feature type="compositionally biased region" description="Basic and acidic residues" evidence="6">
    <location>
        <begin position="322"/>
        <end position="347"/>
    </location>
</feature>
<protein>
    <submittedName>
        <fullName evidence="7">Uncharacterized protein</fullName>
    </submittedName>
</protein>